<organism evidence="3 4">
    <name type="scientific">Actinidia rufa</name>
    <dbReference type="NCBI Taxonomy" id="165716"/>
    <lineage>
        <taxon>Eukaryota</taxon>
        <taxon>Viridiplantae</taxon>
        <taxon>Streptophyta</taxon>
        <taxon>Embryophyta</taxon>
        <taxon>Tracheophyta</taxon>
        <taxon>Spermatophyta</taxon>
        <taxon>Magnoliopsida</taxon>
        <taxon>eudicotyledons</taxon>
        <taxon>Gunneridae</taxon>
        <taxon>Pentapetalae</taxon>
        <taxon>asterids</taxon>
        <taxon>Ericales</taxon>
        <taxon>Actinidiaceae</taxon>
        <taxon>Actinidia</taxon>
    </lineage>
</organism>
<dbReference type="EMBL" id="BJWL01000008">
    <property type="protein sequence ID" value="GFY92743.1"/>
    <property type="molecule type" value="Genomic_DNA"/>
</dbReference>
<feature type="coiled-coil region" evidence="1">
    <location>
        <begin position="390"/>
        <end position="424"/>
    </location>
</feature>
<dbReference type="AlphaFoldDB" id="A0A7J0F2A9"/>
<comment type="caution">
    <text evidence="3">The sequence shown here is derived from an EMBL/GenBank/DDBJ whole genome shotgun (WGS) entry which is preliminary data.</text>
</comment>
<keyword evidence="4" id="KW-1185">Reference proteome</keyword>
<dbReference type="PANTHER" id="PTHR31099:SF28">
    <property type="entry name" value="F5J5.12"/>
    <property type="match status" value="1"/>
</dbReference>
<evidence type="ECO:0000256" key="1">
    <source>
        <dbReference type="SAM" id="Coils"/>
    </source>
</evidence>
<evidence type="ECO:0000256" key="2">
    <source>
        <dbReference type="SAM" id="MobiDB-lite"/>
    </source>
</evidence>
<keyword evidence="1" id="KW-0175">Coiled coil</keyword>
<name>A0A7J0F2A9_9ERIC</name>
<dbReference type="Proteomes" id="UP000585474">
    <property type="component" value="Unassembled WGS sequence"/>
</dbReference>
<reference evidence="3 4" key="1">
    <citation type="submission" date="2019-07" db="EMBL/GenBank/DDBJ databases">
        <title>De Novo Assembly of kiwifruit Actinidia rufa.</title>
        <authorList>
            <person name="Sugita-Konishi S."/>
            <person name="Sato K."/>
            <person name="Mori E."/>
            <person name="Abe Y."/>
            <person name="Kisaki G."/>
            <person name="Hamano K."/>
            <person name="Suezawa K."/>
            <person name="Otani M."/>
            <person name="Fukuda T."/>
            <person name="Manabe T."/>
            <person name="Gomi K."/>
            <person name="Tabuchi M."/>
            <person name="Akimitsu K."/>
            <person name="Kataoka I."/>
        </authorList>
    </citation>
    <scope>NUCLEOTIDE SEQUENCE [LARGE SCALE GENOMIC DNA]</scope>
    <source>
        <strain evidence="4">cv. Fuchu</strain>
    </source>
</reference>
<accession>A0A7J0F2A9</accession>
<evidence type="ECO:0000313" key="4">
    <source>
        <dbReference type="Proteomes" id="UP000585474"/>
    </source>
</evidence>
<feature type="region of interest" description="Disordered" evidence="2">
    <location>
        <begin position="480"/>
        <end position="502"/>
    </location>
</feature>
<protein>
    <submittedName>
        <fullName evidence="3">Uncharacterized protein</fullName>
    </submittedName>
</protein>
<sequence>MDTSNLIKEVNIMTQGDLDKLREKCSFPPGIQLRIPGEGETIQSSRPGEVVFYEASFPAGLRFPIHPITKRILNHYKICSTHSPNAWRSIVYSLVIWRYYKCHMSCDEFRCLYSLIPLPNSGWYYFKARPDKNLLRVSLSNVKGWKKRFSFASGDEWEFFPSMPSGEGIPRVPRSWRVPEKHYNKLLALIENEAKRTAEVLEKIEPGGYFEVALREFQDPFSNLFPSGLSSRSDSKSKSLSDSGVSLKLRSDAMSSQISLSMLTKKAREKKVATKDRSSAAMSQSDLGMTPTILPQRRLKSFHFAGRQLGSRGFDDIECSCGLEDIERSDPFRRQGKGRPIYTDELVTKSFHALGQAVVLIFALALWSQDHQDDYHFQLARADSAELEMSMKTKSELKEKFEAMARLEAEMAELTGKLTRAKKLAIEEFKSSDNFKDAVTDFAATYFGEDFEFCKRQLLYHHPNLGVNLASMEMDTDLAEEAATAKVGKKEEDNEGKANPTP</sequence>
<gene>
    <name evidence="3" type="ORF">Acr_08g0011390</name>
</gene>
<proteinExistence type="predicted"/>
<dbReference type="PANTHER" id="PTHR31099">
    <property type="entry name" value="OS06G0165300 PROTEIN"/>
    <property type="match status" value="1"/>
</dbReference>
<evidence type="ECO:0000313" key="3">
    <source>
        <dbReference type="EMBL" id="GFY92743.1"/>
    </source>
</evidence>